<keyword evidence="1" id="KW-1133">Transmembrane helix</keyword>
<accession>A0A0A9BXK8</accession>
<sequence>MSLTLVLRNYVLLFSLVSHHVLFISIGVWQIN</sequence>
<name>A0A0A9BXK8_ARUDO</name>
<organism evidence="2">
    <name type="scientific">Arundo donax</name>
    <name type="common">Giant reed</name>
    <name type="synonym">Donax arundinaceus</name>
    <dbReference type="NCBI Taxonomy" id="35708"/>
    <lineage>
        <taxon>Eukaryota</taxon>
        <taxon>Viridiplantae</taxon>
        <taxon>Streptophyta</taxon>
        <taxon>Embryophyta</taxon>
        <taxon>Tracheophyta</taxon>
        <taxon>Spermatophyta</taxon>
        <taxon>Magnoliopsida</taxon>
        <taxon>Liliopsida</taxon>
        <taxon>Poales</taxon>
        <taxon>Poaceae</taxon>
        <taxon>PACMAD clade</taxon>
        <taxon>Arundinoideae</taxon>
        <taxon>Arundineae</taxon>
        <taxon>Arundo</taxon>
    </lineage>
</organism>
<dbReference type="AlphaFoldDB" id="A0A0A9BXK8"/>
<proteinExistence type="predicted"/>
<evidence type="ECO:0000313" key="2">
    <source>
        <dbReference type="EMBL" id="JAD65905.1"/>
    </source>
</evidence>
<reference evidence="2" key="2">
    <citation type="journal article" date="2015" name="Data Brief">
        <title>Shoot transcriptome of the giant reed, Arundo donax.</title>
        <authorList>
            <person name="Barrero R.A."/>
            <person name="Guerrero F.D."/>
            <person name="Moolhuijzen P."/>
            <person name="Goolsby J.A."/>
            <person name="Tidwell J."/>
            <person name="Bellgard S.E."/>
            <person name="Bellgard M.I."/>
        </authorList>
    </citation>
    <scope>NUCLEOTIDE SEQUENCE</scope>
    <source>
        <tissue evidence="2">Shoot tissue taken approximately 20 cm above the soil surface</tissue>
    </source>
</reference>
<feature type="transmembrane region" description="Helical" evidence="1">
    <location>
        <begin position="12"/>
        <end position="31"/>
    </location>
</feature>
<dbReference type="EMBL" id="GBRH01231990">
    <property type="protein sequence ID" value="JAD65905.1"/>
    <property type="molecule type" value="Transcribed_RNA"/>
</dbReference>
<keyword evidence="1" id="KW-0812">Transmembrane</keyword>
<protein>
    <submittedName>
        <fullName evidence="2">Uncharacterized protein</fullName>
    </submittedName>
</protein>
<evidence type="ECO:0000256" key="1">
    <source>
        <dbReference type="SAM" id="Phobius"/>
    </source>
</evidence>
<reference evidence="2" key="1">
    <citation type="submission" date="2014-09" db="EMBL/GenBank/DDBJ databases">
        <authorList>
            <person name="Magalhaes I.L.F."/>
            <person name="Oliveira U."/>
            <person name="Santos F.R."/>
            <person name="Vidigal T.H.D.A."/>
            <person name="Brescovit A.D."/>
            <person name="Santos A.J."/>
        </authorList>
    </citation>
    <scope>NUCLEOTIDE SEQUENCE</scope>
    <source>
        <tissue evidence="2">Shoot tissue taken approximately 20 cm above the soil surface</tissue>
    </source>
</reference>
<keyword evidence="1" id="KW-0472">Membrane</keyword>